<name>A0A3G5AAW7_9VIRU</name>
<evidence type="ECO:0000313" key="2">
    <source>
        <dbReference type="EMBL" id="AYV82983.1"/>
    </source>
</evidence>
<dbReference type="EMBL" id="MK072385">
    <property type="protein sequence ID" value="AYV82983.1"/>
    <property type="molecule type" value="Genomic_DNA"/>
</dbReference>
<feature type="coiled-coil region" evidence="1">
    <location>
        <begin position="321"/>
        <end position="348"/>
    </location>
</feature>
<protein>
    <submittedName>
        <fullName evidence="2">Uncharacterized protein</fullName>
    </submittedName>
</protein>
<dbReference type="SMART" id="SM00671">
    <property type="entry name" value="SEL1"/>
    <property type="match status" value="2"/>
</dbReference>
<dbReference type="InterPro" id="IPR011990">
    <property type="entry name" value="TPR-like_helical_dom_sf"/>
</dbReference>
<gene>
    <name evidence="2" type="ORF">Hyperionvirus3_129</name>
</gene>
<keyword evidence="1" id="KW-0175">Coiled coil</keyword>
<dbReference type="Gene3D" id="1.25.40.10">
    <property type="entry name" value="Tetratricopeptide repeat domain"/>
    <property type="match status" value="1"/>
</dbReference>
<sequence>MGNTPHTIVKKDSNVRVLPPFDFDSLYNGAISFDVHTKNKCLKYIEYNEDPQAYYLLGLYYFGRSKEWNTDLAMKYFLKAIEGGNKEALMNYALSFYYGNSFSECTKMFFRKTATPPERWLQIDCNPYLNIGETVAEIKEFEQDRKKSFELLMSAHENSASITGPGRIGIQSYVCEFLSYHYEDGGGCGGVNMEKALEYAKMSYNLLSNHFLKESRKPSKELDNKVHNIQGLLMKIGKLESDEVLQFMLMGDKEKIDHNINIARVYEARGNYVEAVKYCMKEKIVLEEKGTFDQKYDAKEYEQKMIILKKRQLENTKSPGEIKSADEIKQLKDEVAELKGEIVKLISLVAKPIAHAVSVDAVVPPIILGPQPDAVAGGFV</sequence>
<proteinExistence type="predicted"/>
<accession>A0A3G5AAW7</accession>
<organism evidence="2">
    <name type="scientific">Hyperionvirus sp</name>
    <dbReference type="NCBI Taxonomy" id="2487770"/>
    <lineage>
        <taxon>Viruses</taxon>
        <taxon>Varidnaviria</taxon>
        <taxon>Bamfordvirae</taxon>
        <taxon>Nucleocytoviricota</taxon>
        <taxon>Megaviricetes</taxon>
        <taxon>Imitervirales</taxon>
        <taxon>Mimiviridae</taxon>
        <taxon>Klosneuvirinae</taxon>
    </lineage>
</organism>
<dbReference type="SUPFAM" id="SSF81901">
    <property type="entry name" value="HCP-like"/>
    <property type="match status" value="1"/>
</dbReference>
<dbReference type="InterPro" id="IPR006597">
    <property type="entry name" value="Sel1-like"/>
</dbReference>
<reference evidence="2" key="1">
    <citation type="submission" date="2018-10" db="EMBL/GenBank/DDBJ databases">
        <title>Hidden diversity of soil giant viruses.</title>
        <authorList>
            <person name="Schulz F."/>
            <person name="Alteio L."/>
            <person name="Goudeau D."/>
            <person name="Ryan E.M."/>
            <person name="Malmstrom R.R."/>
            <person name="Blanchard J."/>
            <person name="Woyke T."/>
        </authorList>
    </citation>
    <scope>NUCLEOTIDE SEQUENCE</scope>
    <source>
        <strain evidence="2">HYV1</strain>
    </source>
</reference>
<evidence type="ECO:0000256" key="1">
    <source>
        <dbReference type="SAM" id="Coils"/>
    </source>
</evidence>